<proteinExistence type="predicted"/>
<dbReference type="InterPro" id="IPR033653">
    <property type="entry name" value="NTP-PPase_DR2231-like"/>
</dbReference>
<dbReference type="EMBL" id="LR796293">
    <property type="protein sequence ID" value="CAB4134904.1"/>
    <property type="molecule type" value="Genomic_DNA"/>
</dbReference>
<organism evidence="1">
    <name type="scientific">uncultured Caudovirales phage</name>
    <dbReference type="NCBI Taxonomy" id="2100421"/>
    <lineage>
        <taxon>Viruses</taxon>
        <taxon>Duplodnaviria</taxon>
        <taxon>Heunggongvirae</taxon>
        <taxon>Uroviricota</taxon>
        <taxon>Caudoviricetes</taxon>
        <taxon>Peduoviridae</taxon>
        <taxon>Maltschvirus</taxon>
        <taxon>Maltschvirus maltsch</taxon>
    </lineage>
</organism>
<accession>A0A6J5L8B7</accession>
<dbReference type="Gene3D" id="1.10.3420.10">
    <property type="entry name" value="putative ntp pyrophosphohydrolase like domain"/>
    <property type="match status" value="1"/>
</dbReference>
<evidence type="ECO:0000313" key="1">
    <source>
        <dbReference type="EMBL" id="CAB4130701.1"/>
    </source>
</evidence>
<protein>
    <submittedName>
        <fullName evidence="1">NTP pyrophosphohydrolase, DR2231-like</fullName>
    </submittedName>
</protein>
<sequence>MNDSTAIGDEVTILREKVFHDVAKFMLACDHRIKDQHTWELYWNLCGEELNELMTADSLVSELDGIIDSIWVLIGYGLARGYDMGGAWAEVARSNHAKITEAGVCVKDINGKVQKPAGWTPPNLLPFVPKESVIITRD</sequence>
<evidence type="ECO:0000313" key="2">
    <source>
        <dbReference type="EMBL" id="CAB4134904.1"/>
    </source>
</evidence>
<gene>
    <name evidence="1" type="ORF">UFOVP121_26</name>
    <name evidence="2" type="ORF">UFOVP277_31</name>
</gene>
<dbReference type="EMBL" id="LR796243">
    <property type="protein sequence ID" value="CAB4130701.1"/>
    <property type="molecule type" value="Genomic_DNA"/>
</dbReference>
<dbReference type="GO" id="GO:0016787">
    <property type="term" value="F:hydrolase activity"/>
    <property type="evidence" value="ECO:0007669"/>
    <property type="project" value="UniProtKB-KW"/>
</dbReference>
<dbReference type="CDD" id="cd11530">
    <property type="entry name" value="NTP-PPase_DR2231_like"/>
    <property type="match status" value="1"/>
</dbReference>
<name>A0A6J5L8B7_9CAUD</name>
<reference evidence="1" key="1">
    <citation type="submission" date="2020-04" db="EMBL/GenBank/DDBJ databases">
        <authorList>
            <person name="Chiriac C."/>
            <person name="Salcher M."/>
            <person name="Ghai R."/>
            <person name="Kavagutti S V."/>
        </authorList>
    </citation>
    <scope>NUCLEOTIDE SEQUENCE</scope>
</reference>
<dbReference type="InterPro" id="IPR023292">
    <property type="entry name" value="NTP_PyroPHydrolase-like_dom_sf"/>
</dbReference>
<keyword evidence="1" id="KW-0378">Hydrolase</keyword>